<keyword evidence="1" id="KW-0378">Hydrolase</keyword>
<reference evidence="3 4" key="1">
    <citation type="submission" date="2018-09" db="EMBL/GenBank/DDBJ databases">
        <title>Sphingomonas peninsula sp. nov., isolated from fildes peninsula, Antarctic soil.</title>
        <authorList>
            <person name="Yingchao G."/>
        </authorList>
    </citation>
    <scope>NUCLEOTIDE SEQUENCE [LARGE SCALE GENOMIC DNA]</scope>
    <source>
        <strain evidence="3 4">YZ-8</strain>
    </source>
</reference>
<protein>
    <submittedName>
        <fullName evidence="3">PaaI family thioesterase</fullName>
    </submittedName>
</protein>
<name>A0A494TCE7_SPHPE</name>
<evidence type="ECO:0000256" key="1">
    <source>
        <dbReference type="ARBA" id="ARBA00022801"/>
    </source>
</evidence>
<dbReference type="PANTHER" id="PTHR43240">
    <property type="entry name" value="1,4-DIHYDROXY-2-NAPHTHOYL-COA THIOESTERASE 1"/>
    <property type="match status" value="1"/>
</dbReference>
<dbReference type="PANTHER" id="PTHR43240:SF7">
    <property type="entry name" value="BLR7284 PROTEIN"/>
    <property type="match status" value="1"/>
</dbReference>
<accession>A0A494TCE7</accession>
<dbReference type="NCBIfam" id="TIGR00369">
    <property type="entry name" value="unchar_dom_1"/>
    <property type="match status" value="1"/>
</dbReference>
<dbReference type="Pfam" id="PF03061">
    <property type="entry name" value="4HBT"/>
    <property type="match status" value="1"/>
</dbReference>
<dbReference type="Proteomes" id="UP000276254">
    <property type="component" value="Chromosome"/>
</dbReference>
<gene>
    <name evidence="3" type="ORF">D3Y57_13825</name>
</gene>
<organism evidence="3 4">
    <name type="scientific">Sphingomonas paeninsulae</name>
    <dbReference type="NCBI Taxonomy" id="2319844"/>
    <lineage>
        <taxon>Bacteria</taxon>
        <taxon>Pseudomonadati</taxon>
        <taxon>Pseudomonadota</taxon>
        <taxon>Alphaproteobacteria</taxon>
        <taxon>Sphingomonadales</taxon>
        <taxon>Sphingomonadaceae</taxon>
        <taxon>Sphingomonas</taxon>
    </lineage>
</organism>
<dbReference type="GO" id="GO:0005829">
    <property type="term" value="C:cytosol"/>
    <property type="evidence" value="ECO:0007669"/>
    <property type="project" value="TreeGrafter"/>
</dbReference>
<dbReference type="RefSeq" id="WP_121153504.1">
    <property type="nucleotide sequence ID" value="NZ_CP032829.1"/>
</dbReference>
<dbReference type="SUPFAM" id="SSF54637">
    <property type="entry name" value="Thioesterase/thiol ester dehydrase-isomerase"/>
    <property type="match status" value="1"/>
</dbReference>
<dbReference type="InterPro" id="IPR029069">
    <property type="entry name" value="HotDog_dom_sf"/>
</dbReference>
<dbReference type="EMBL" id="CP032829">
    <property type="protein sequence ID" value="AYJ86830.1"/>
    <property type="molecule type" value="Genomic_DNA"/>
</dbReference>
<keyword evidence="4" id="KW-1185">Reference proteome</keyword>
<evidence type="ECO:0000313" key="3">
    <source>
        <dbReference type="EMBL" id="AYJ86830.1"/>
    </source>
</evidence>
<sequence>MTDKFDPVQFASILINHGHNALIGTQYHAHGDDWVELLLPYREDLVSDPLTGILASGPIFTLMDMATSMAIWLKSGRFRPQATLDMRVDYLRPATPGKTVVGRGQCYRLTKSIGFARGEAHDGDPSDPLAHVAGTFMFTDVE</sequence>
<dbReference type="AlphaFoldDB" id="A0A494TCE7"/>
<dbReference type="Gene3D" id="3.10.129.10">
    <property type="entry name" value="Hotdog Thioesterase"/>
    <property type="match status" value="1"/>
</dbReference>
<evidence type="ECO:0000259" key="2">
    <source>
        <dbReference type="Pfam" id="PF03061"/>
    </source>
</evidence>
<dbReference type="KEGG" id="spha:D3Y57_13825"/>
<dbReference type="InterPro" id="IPR003736">
    <property type="entry name" value="PAAI_dom"/>
</dbReference>
<dbReference type="CDD" id="cd03443">
    <property type="entry name" value="PaaI_thioesterase"/>
    <property type="match status" value="1"/>
</dbReference>
<dbReference type="GO" id="GO:0061522">
    <property type="term" value="F:1,4-dihydroxy-2-naphthoyl-CoA thioesterase activity"/>
    <property type="evidence" value="ECO:0007669"/>
    <property type="project" value="TreeGrafter"/>
</dbReference>
<dbReference type="InterPro" id="IPR006683">
    <property type="entry name" value="Thioestr_dom"/>
</dbReference>
<feature type="domain" description="Thioesterase" evidence="2">
    <location>
        <begin position="52"/>
        <end position="125"/>
    </location>
</feature>
<proteinExistence type="predicted"/>
<dbReference type="OrthoDB" id="9813158at2"/>
<evidence type="ECO:0000313" key="4">
    <source>
        <dbReference type="Proteomes" id="UP000276254"/>
    </source>
</evidence>